<accession>A0A212CV69</accession>
<protein>
    <submittedName>
        <fullName evidence="1">Uncharacterized protein</fullName>
    </submittedName>
</protein>
<dbReference type="AlphaFoldDB" id="A0A212CV69"/>
<keyword evidence="2" id="KW-1185">Reference proteome</keyword>
<dbReference type="Proteomes" id="UP000242450">
    <property type="component" value="Chromosome 12"/>
</dbReference>
<name>A0A212CV69_CEREH</name>
<dbReference type="EMBL" id="MKHE01000012">
    <property type="protein sequence ID" value="OWK09887.1"/>
    <property type="molecule type" value="Genomic_DNA"/>
</dbReference>
<comment type="caution">
    <text evidence="1">The sequence shown here is derived from an EMBL/GenBank/DDBJ whole genome shotgun (WGS) entry which is preliminary data.</text>
</comment>
<evidence type="ECO:0000313" key="1">
    <source>
        <dbReference type="EMBL" id="OWK09887.1"/>
    </source>
</evidence>
<organism evidence="1 2">
    <name type="scientific">Cervus elaphus hippelaphus</name>
    <name type="common">European red deer</name>
    <dbReference type="NCBI Taxonomy" id="46360"/>
    <lineage>
        <taxon>Eukaryota</taxon>
        <taxon>Metazoa</taxon>
        <taxon>Chordata</taxon>
        <taxon>Craniata</taxon>
        <taxon>Vertebrata</taxon>
        <taxon>Euteleostomi</taxon>
        <taxon>Mammalia</taxon>
        <taxon>Eutheria</taxon>
        <taxon>Laurasiatheria</taxon>
        <taxon>Artiodactyla</taxon>
        <taxon>Ruminantia</taxon>
        <taxon>Pecora</taxon>
        <taxon>Cervidae</taxon>
        <taxon>Cervinae</taxon>
        <taxon>Cervus</taxon>
    </lineage>
</organism>
<reference evidence="1 2" key="1">
    <citation type="journal article" date="2018" name="Mol. Genet. Genomics">
        <title>The red deer Cervus elaphus genome CerEla1.0: sequencing, annotating, genes, and chromosomes.</title>
        <authorList>
            <person name="Bana N.A."/>
            <person name="Nyiri A."/>
            <person name="Nagy J."/>
            <person name="Frank K."/>
            <person name="Nagy T."/>
            <person name="Steger V."/>
            <person name="Schiller M."/>
            <person name="Lakatos P."/>
            <person name="Sugar L."/>
            <person name="Horn P."/>
            <person name="Barta E."/>
            <person name="Orosz L."/>
        </authorList>
    </citation>
    <scope>NUCLEOTIDE SEQUENCE [LARGE SCALE GENOMIC DNA]</scope>
    <source>
        <strain evidence="1">Hungarian</strain>
    </source>
</reference>
<evidence type="ECO:0000313" key="2">
    <source>
        <dbReference type="Proteomes" id="UP000242450"/>
    </source>
</evidence>
<gene>
    <name evidence="1" type="ORF">Celaphus_00006353</name>
</gene>
<proteinExistence type="predicted"/>
<sequence>MGSKGSQGPGARQEAAEVVGVPPASFRFVLPSARAAPALGSFPPSAHPQDLLGVPKALGLTASPYIYSSPWGASPRPAPGFSFDGWRARASGGFARGGGGRDRSDASETDIPWTDEESAVFVIHPNSEFCLQLLAAISVLLLIVMESHGEVEIRLDHICCLCLLKICQCQAEL</sequence>